<feature type="transmembrane region" description="Helical" evidence="5">
    <location>
        <begin position="12"/>
        <end position="28"/>
    </location>
</feature>
<protein>
    <submittedName>
        <fullName evidence="7">Efflux pump aflT</fullName>
    </submittedName>
</protein>
<dbReference type="PANTHER" id="PTHR23501">
    <property type="entry name" value="MAJOR FACILITATOR SUPERFAMILY"/>
    <property type="match status" value="1"/>
</dbReference>
<organism evidence="7 8">
    <name type="scientific">Passalora fulva</name>
    <name type="common">Tomato leaf mold</name>
    <name type="synonym">Cladosporium fulvum</name>
    <dbReference type="NCBI Taxonomy" id="5499"/>
    <lineage>
        <taxon>Eukaryota</taxon>
        <taxon>Fungi</taxon>
        <taxon>Dikarya</taxon>
        <taxon>Ascomycota</taxon>
        <taxon>Pezizomycotina</taxon>
        <taxon>Dothideomycetes</taxon>
        <taxon>Dothideomycetidae</taxon>
        <taxon>Mycosphaerellales</taxon>
        <taxon>Mycosphaerellaceae</taxon>
        <taxon>Fulvia</taxon>
    </lineage>
</organism>
<keyword evidence="3 5" id="KW-1133">Transmembrane helix</keyword>
<evidence type="ECO:0000313" key="8">
    <source>
        <dbReference type="Proteomes" id="UP000756132"/>
    </source>
</evidence>
<dbReference type="Gene3D" id="1.20.1250.20">
    <property type="entry name" value="MFS general substrate transporter like domains"/>
    <property type="match status" value="1"/>
</dbReference>
<dbReference type="SUPFAM" id="SSF103473">
    <property type="entry name" value="MFS general substrate transporter"/>
    <property type="match status" value="1"/>
</dbReference>
<keyword evidence="8" id="KW-1185">Reference proteome</keyword>
<gene>
    <name evidence="7" type="ORF">CLAFUR5_14017</name>
</gene>
<evidence type="ECO:0000256" key="2">
    <source>
        <dbReference type="ARBA" id="ARBA00022692"/>
    </source>
</evidence>
<evidence type="ECO:0000256" key="1">
    <source>
        <dbReference type="ARBA" id="ARBA00004141"/>
    </source>
</evidence>
<dbReference type="InterPro" id="IPR020846">
    <property type="entry name" value="MFS_dom"/>
</dbReference>
<evidence type="ECO:0000313" key="7">
    <source>
        <dbReference type="EMBL" id="UJO24179.1"/>
    </source>
</evidence>
<dbReference type="PANTHER" id="PTHR23501:SF198">
    <property type="entry name" value="AZOLE RESISTANCE PROTEIN 1-RELATED"/>
    <property type="match status" value="1"/>
</dbReference>
<evidence type="ECO:0000256" key="4">
    <source>
        <dbReference type="ARBA" id="ARBA00023136"/>
    </source>
</evidence>
<dbReference type="GO" id="GO:0022857">
    <property type="term" value="F:transmembrane transporter activity"/>
    <property type="evidence" value="ECO:0007669"/>
    <property type="project" value="InterPro"/>
</dbReference>
<comment type="subcellular location">
    <subcellularLocation>
        <location evidence="1">Membrane</location>
        <topology evidence="1">Multi-pass membrane protein</topology>
    </subcellularLocation>
</comment>
<name>A0A9Q8PK82_PASFU</name>
<keyword evidence="2 5" id="KW-0812">Transmembrane</keyword>
<dbReference type="Proteomes" id="UP000756132">
    <property type="component" value="Chromosome 12"/>
</dbReference>
<dbReference type="InterPro" id="IPR011701">
    <property type="entry name" value="MFS"/>
</dbReference>
<feature type="transmembrane region" description="Helical" evidence="5">
    <location>
        <begin position="123"/>
        <end position="142"/>
    </location>
</feature>
<dbReference type="RefSeq" id="XP_047768545.1">
    <property type="nucleotide sequence ID" value="XM_047913165.1"/>
</dbReference>
<dbReference type="KEGG" id="ffu:CLAFUR5_14017"/>
<dbReference type="PROSITE" id="PS50850">
    <property type="entry name" value="MFS"/>
    <property type="match status" value="1"/>
</dbReference>
<evidence type="ECO:0000259" key="6">
    <source>
        <dbReference type="PROSITE" id="PS50850"/>
    </source>
</evidence>
<dbReference type="GO" id="GO:0005886">
    <property type="term" value="C:plasma membrane"/>
    <property type="evidence" value="ECO:0007669"/>
    <property type="project" value="TreeGrafter"/>
</dbReference>
<dbReference type="AlphaFoldDB" id="A0A9Q8PK82"/>
<proteinExistence type="predicted"/>
<sequence length="159" mass="17207">MTWTGIRRRNVSLLGLCAPLLLYGRLYLLYSMKKLDLSSFLIFVVGSILTAASLVSAVFILGRTLTGVGTAGINAGVNIIMAHSTPLERRPVYFAICGGVECAALAFGPLIAGSIADYTTWRVCFYIVIPLAVVDILIILFGTPNSADLNILILTRKRR</sequence>
<keyword evidence="4 5" id="KW-0472">Membrane</keyword>
<evidence type="ECO:0000256" key="5">
    <source>
        <dbReference type="SAM" id="Phobius"/>
    </source>
</evidence>
<dbReference type="Pfam" id="PF07690">
    <property type="entry name" value="MFS_1"/>
    <property type="match status" value="1"/>
</dbReference>
<feature type="transmembrane region" description="Helical" evidence="5">
    <location>
        <begin position="92"/>
        <end position="111"/>
    </location>
</feature>
<reference evidence="7" key="1">
    <citation type="submission" date="2021-12" db="EMBL/GenBank/DDBJ databases">
        <authorList>
            <person name="Zaccaron A."/>
            <person name="Stergiopoulos I."/>
        </authorList>
    </citation>
    <scope>NUCLEOTIDE SEQUENCE</scope>
    <source>
        <strain evidence="7">Race5_Kim</strain>
    </source>
</reference>
<feature type="transmembrane region" description="Helical" evidence="5">
    <location>
        <begin position="40"/>
        <end position="61"/>
    </location>
</feature>
<dbReference type="EMBL" id="CP090174">
    <property type="protein sequence ID" value="UJO24179.1"/>
    <property type="molecule type" value="Genomic_DNA"/>
</dbReference>
<dbReference type="InterPro" id="IPR036259">
    <property type="entry name" value="MFS_trans_sf"/>
</dbReference>
<accession>A0A9Q8PK82</accession>
<evidence type="ECO:0000256" key="3">
    <source>
        <dbReference type="ARBA" id="ARBA00022989"/>
    </source>
</evidence>
<feature type="domain" description="Major facilitator superfamily (MFS) profile" evidence="6">
    <location>
        <begin position="1"/>
        <end position="159"/>
    </location>
</feature>
<dbReference type="GeneID" id="71993895"/>
<dbReference type="OrthoDB" id="6770063at2759"/>
<reference evidence="7" key="2">
    <citation type="journal article" date="2022" name="Microb. Genom.">
        <title>A chromosome-scale genome assembly of the tomato pathogen Cladosporium fulvum reveals a compartmentalized genome architecture and the presence of a dispensable chromosome.</title>
        <authorList>
            <person name="Zaccaron A.Z."/>
            <person name="Chen L.H."/>
            <person name="Samaras A."/>
            <person name="Stergiopoulos I."/>
        </authorList>
    </citation>
    <scope>NUCLEOTIDE SEQUENCE</scope>
    <source>
        <strain evidence="7">Race5_Kim</strain>
    </source>
</reference>